<keyword evidence="2" id="KW-0813">Transport</keyword>
<accession>A0A432XX00</accession>
<dbReference type="InterPro" id="IPR004752">
    <property type="entry name" value="AmpG_permease/AT-1"/>
</dbReference>
<reference evidence="8" key="1">
    <citation type="journal article" date="2018" name="Front. Microbiol.">
        <title>Genome-Based Analysis Reveals the Taxonomy and Diversity of the Family Idiomarinaceae.</title>
        <authorList>
            <person name="Liu Y."/>
            <person name="Lai Q."/>
            <person name="Shao Z."/>
        </authorList>
    </citation>
    <scope>NUCLEOTIDE SEQUENCE [LARGE SCALE GENOMIC DNA]</scope>
    <source>
        <strain evidence="8">F23</strain>
    </source>
</reference>
<evidence type="ECO:0000313" key="7">
    <source>
        <dbReference type="EMBL" id="RUO53227.1"/>
    </source>
</evidence>
<gene>
    <name evidence="7" type="ORF">CWE25_08340</name>
</gene>
<proteinExistence type="predicted"/>
<dbReference type="Gene3D" id="1.20.1250.20">
    <property type="entry name" value="MFS general substrate transporter like domains"/>
    <property type="match status" value="2"/>
</dbReference>
<feature type="transmembrane region" description="Helical" evidence="6">
    <location>
        <begin position="291"/>
        <end position="308"/>
    </location>
</feature>
<organism evidence="7 8">
    <name type="scientific">Idiomarina fontislapidosi</name>
    <dbReference type="NCBI Taxonomy" id="263723"/>
    <lineage>
        <taxon>Bacteria</taxon>
        <taxon>Pseudomonadati</taxon>
        <taxon>Pseudomonadota</taxon>
        <taxon>Gammaproteobacteria</taxon>
        <taxon>Alteromonadales</taxon>
        <taxon>Idiomarinaceae</taxon>
        <taxon>Idiomarina</taxon>
    </lineage>
</organism>
<keyword evidence="3 6" id="KW-0812">Transmembrane</keyword>
<dbReference type="InterPro" id="IPR036259">
    <property type="entry name" value="MFS_trans_sf"/>
</dbReference>
<dbReference type="Pfam" id="PF07690">
    <property type="entry name" value="MFS_1"/>
    <property type="match status" value="1"/>
</dbReference>
<dbReference type="GO" id="GO:0022857">
    <property type="term" value="F:transmembrane transporter activity"/>
    <property type="evidence" value="ECO:0007669"/>
    <property type="project" value="InterPro"/>
</dbReference>
<feature type="transmembrane region" description="Helical" evidence="6">
    <location>
        <begin position="315"/>
        <end position="336"/>
    </location>
</feature>
<dbReference type="RefSeq" id="WP_110574737.1">
    <property type="nucleotide sequence ID" value="NZ_PIPV01000006.1"/>
</dbReference>
<feature type="transmembrane region" description="Helical" evidence="6">
    <location>
        <begin position="157"/>
        <end position="177"/>
    </location>
</feature>
<feature type="transmembrane region" description="Helical" evidence="6">
    <location>
        <begin position="342"/>
        <end position="366"/>
    </location>
</feature>
<dbReference type="GO" id="GO:0016020">
    <property type="term" value="C:membrane"/>
    <property type="evidence" value="ECO:0007669"/>
    <property type="project" value="UniProtKB-SubCell"/>
</dbReference>
<evidence type="ECO:0000256" key="6">
    <source>
        <dbReference type="SAM" id="Phobius"/>
    </source>
</evidence>
<evidence type="ECO:0000256" key="3">
    <source>
        <dbReference type="ARBA" id="ARBA00022692"/>
    </source>
</evidence>
<dbReference type="EMBL" id="PIPV01000006">
    <property type="protein sequence ID" value="RUO53227.1"/>
    <property type="molecule type" value="Genomic_DNA"/>
</dbReference>
<feature type="transmembrane region" description="Helical" evidence="6">
    <location>
        <begin position="378"/>
        <end position="395"/>
    </location>
</feature>
<dbReference type="InterPro" id="IPR011701">
    <property type="entry name" value="MFS"/>
</dbReference>
<dbReference type="PANTHER" id="PTHR12778">
    <property type="entry name" value="SOLUTE CARRIER FAMILY 33 ACETYL-COA TRANSPORTER -RELATED"/>
    <property type="match status" value="1"/>
</dbReference>
<feature type="transmembrane region" description="Helical" evidence="6">
    <location>
        <begin position="53"/>
        <end position="70"/>
    </location>
</feature>
<dbReference type="AlphaFoldDB" id="A0A432XX00"/>
<evidence type="ECO:0000256" key="2">
    <source>
        <dbReference type="ARBA" id="ARBA00022448"/>
    </source>
</evidence>
<name>A0A432XX00_9GAMM</name>
<dbReference type="NCBIfam" id="TIGR00901">
    <property type="entry name" value="2A0125"/>
    <property type="match status" value="1"/>
</dbReference>
<feature type="transmembrane region" description="Helical" evidence="6">
    <location>
        <begin position="118"/>
        <end position="137"/>
    </location>
</feature>
<dbReference type="Proteomes" id="UP000287330">
    <property type="component" value="Unassembled WGS sequence"/>
</dbReference>
<dbReference type="OrthoDB" id="9787815at2"/>
<evidence type="ECO:0000313" key="8">
    <source>
        <dbReference type="Proteomes" id="UP000287330"/>
    </source>
</evidence>
<protein>
    <submittedName>
        <fullName evidence="7">MFS transporter</fullName>
    </submittedName>
</protein>
<comment type="subcellular location">
    <subcellularLocation>
        <location evidence="1">Membrane</location>
        <topology evidence="1">Multi-pass membrane protein</topology>
    </subcellularLocation>
</comment>
<sequence>MSEQHTLITDLKVYRQPRVIALFFLALSSGFPWVMIGSALSAWLQEAGLSRSVIGYFGAVFAVYSVNFLWSPIVDSVKLPLLHRWLGQRRSWIVLCQVTIAALCIFISTLSIADNLHLVGITALLIAVSSATQDIAIDAYRIETFSESEGRMQSAGAAMATSGWWSGYAGLGAIPFLLVDGTTWQWQDAYIVLAALMLALATVTLVLKPARYTQVKAETIATLSLVKRVSTVIVEPISSFFKRNGVKLAMQILLFVFLFKIGEAFLGRMSIVFYKEIGFSNEQIGTYSKLVTWWITIIFSLLGGLVTLRIGQFKGLLIAGIAMAGSNLMFAWIANVGPSEHLFLAAVLVDGFTSAWSTVAFVGFISFLCDRTFTATQYALLASLSTFGRTTLSAYSGVLVDKLDGNWSLFFVLTSLAILPSLLLLGYLKRSYYAHWGANDR</sequence>
<feature type="transmembrane region" description="Helical" evidence="6">
    <location>
        <begin position="407"/>
        <end position="428"/>
    </location>
</feature>
<feature type="transmembrane region" description="Helical" evidence="6">
    <location>
        <begin position="252"/>
        <end position="271"/>
    </location>
</feature>
<evidence type="ECO:0000256" key="4">
    <source>
        <dbReference type="ARBA" id="ARBA00022989"/>
    </source>
</evidence>
<evidence type="ECO:0000256" key="5">
    <source>
        <dbReference type="ARBA" id="ARBA00023136"/>
    </source>
</evidence>
<feature type="transmembrane region" description="Helical" evidence="6">
    <location>
        <begin position="91"/>
        <end position="112"/>
    </location>
</feature>
<keyword evidence="5 6" id="KW-0472">Membrane</keyword>
<dbReference type="PANTHER" id="PTHR12778:SF10">
    <property type="entry name" value="MAJOR FACILITATOR SUPERFAMILY DOMAIN-CONTAINING PROTEIN 3"/>
    <property type="match status" value="1"/>
</dbReference>
<comment type="caution">
    <text evidence="7">The sequence shown here is derived from an EMBL/GenBank/DDBJ whole genome shotgun (WGS) entry which is preliminary data.</text>
</comment>
<dbReference type="SUPFAM" id="SSF103473">
    <property type="entry name" value="MFS general substrate transporter"/>
    <property type="match status" value="1"/>
</dbReference>
<evidence type="ECO:0000256" key="1">
    <source>
        <dbReference type="ARBA" id="ARBA00004141"/>
    </source>
</evidence>
<keyword evidence="8" id="KW-1185">Reference proteome</keyword>
<feature type="transmembrane region" description="Helical" evidence="6">
    <location>
        <begin position="189"/>
        <end position="207"/>
    </location>
</feature>
<feature type="transmembrane region" description="Helical" evidence="6">
    <location>
        <begin position="20"/>
        <end position="41"/>
    </location>
</feature>
<keyword evidence="4 6" id="KW-1133">Transmembrane helix</keyword>